<evidence type="ECO:0000313" key="4">
    <source>
        <dbReference type="Proteomes" id="UP001301152"/>
    </source>
</evidence>
<reference evidence="3 4" key="1">
    <citation type="submission" date="2022-11" db="EMBL/GenBank/DDBJ databases">
        <title>Genome sequencing of Acetobacter type strain.</title>
        <authorList>
            <person name="Heo J."/>
            <person name="Lee D."/>
            <person name="Han B.-H."/>
            <person name="Hong S.-B."/>
            <person name="Kwon S.-W."/>
        </authorList>
    </citation>
    <scope>NUCLEOTIDE SEQUENCE [LARGE SCALE GENOMIC DNA]</scope>
    <source>
        <strain evidence="3 4">KACC 21253</strain>
    </source>
</reference>
<dbReference type="GO" id="GO:0016787">
    <property type="term" value="F:hydrolase activity"/>
    <property type="evidence" value="ECO:0007669"/>
    <property type="project" value="UniProtKB-KW"/>
</dbReference>
<name>A0ABT3QGE0_9PROT</name>
<comment type="caution">
    <text evidence="3">The sequence shown here is derived from an EMBL/GenBank/DDBJ whole genome shotgun (WGS) entry which is preliminary data.</text>
</comment>
<dbReference type="SUPFAM" id="SSF53474">
    <property type="entry name" value="alpha/beta-Hydrolases"/>
    <property type="match status" value="1"/>
</dbReference>
<keyword evidence="1 3" id="KW-0378">Hydrolase</keyword>
<evidence type="ECO:0000313" key="3">
    <source>
        <dbReference type="EMBL" id="MCX2564355.1"/>
    </source>
</evidence>
<gene>
    <name evidence="3" type="ORF">OQ497_10335</name>
</gene>
<accession>A0ABT3QGE0</accession>
<dbReference type="PANTHER" id="PTHR46118:SF4">
    <property type="entry name" value="PROTEIN ABHD11"/>
    <property type="match status" value="1"/>
</dbReference>
<dbReference type="PRINTS" id="PR00111">
    <property type="entry name" value="ABHYDROLASE"/>
</dbReference>
<dbReference type="InterPro" id="IPR000073">
    <property type="entry name" value="AB_hydrolase_1"/>
</dbReference>
<dbReference type="Pfam" id="PF00561">
    <property type="entry name" value="Abhydrolase_1"/>
    <property type="match status" value="1"/>
</dbReference>
<evidence type="ECO:0000259" key="2">
    <source>
        <dbReference type="Pfam" id="PF00561"/>
    </source>
</evidence>
<dbReference type="Gene3D" id="3.40.50.1820">
    <property type="entry name" value="alpha/beta hydrolase"/>
    <property type="match status" value="1"/>
</dbReference>
<evidence type="ECO:0000256" key="1">
    <source>
        <dbReference type="ARBA" id="ARBA00022801"/>
    </source>
</evidence>
<protein>
    <submittedName>
        <fullName evidence="3">Alpha/beta fold hydrolase</fullName>
    </submittedName>
</protein>
<dbReference type="InterPro" id="IPR029058">
    <property type="entry name" value="AB_hydrolase_fold"/>
</dbReference>
<organism evidence="3 4">
    <name type="scientific">Acetobacter thailandicus</name>
    <dbReference type="NCBI Taxonomy" id="1502842"/>
    <lineage>
        <taxon>Bacteria</taxon>
        <taxon>Pseudomonadati</taxon>
        <taxon>Pseudomonadota</taxon>
        <taxon>Alphaproteobacteria</taxon>
        <taxon>Acetobacterales</taxon>
        <taxon>Acetobacteraceae</taxon>
        <taxon>Acetobacter</taxon>
    </lineage>
</organism>
<dbReference type="Proteomes" id="UP001301152">
    <property type="component" value="Unassembled WGS sequence"/>
</dbReference>
<dbReference type="EMBL" id="JAPIUZ010000005">
    <property type="protein sequence ID" value="MCX2564355.1"/>
    <property type="molecule type" value="Genomic_DNA"/>
</dbReference>
<sequence length="263" mass="29146">MLLNVIERNPDTLPASDTPLPTIVLIHGLFGQARNLGFAQRHLAATHRTLAIDLRNHGKSPHGPMTYQIMAEDVRETIRHFTTEPVILLGHSMGGKTAMTLALTHPEMVHSLIVGDIAPGAGGFANMDLSSGLEHVNFPARLDRKEADALLRPLIPNDSVRQLMMQNLTLGETPGWSIGLHDIFQSLPAVMGWPDFPPDTHYEGPALFIKGELSPYIQPHNFPVMRQLFPHYTLETIEKAGHWIHADAPARFIELVDAFIKAH</sequence>
<dbReference type="RefSeq" id="WP_086553719.1">
    <property type="nucleotide sequence ID" value="NZ_JAERKX010000006.1"/>
</dbReference>
<proteinExistence type="predicted"/>
<feature type="domain" description="AB hydrolase-1" evidence="2">
    <location>
        <begin position="21"/>
        <end position="249"/>
    </location>
</feature>
<keyword evidence="4" id="KW-1185">Reference proteome</keyword>
<dbReference type="PANTHER" id="PTHR46118">
    <property type="entry name" value="PROTEIN ABHD11"/>
    <property type="match status" value="1"/>
</dbReference>